<dbReference type="Proteomes" id="UP000036458">
    <property type="component" value="Chromosome"/>
</dbReference>
<feature type="signal peptide" evidence="1">
    <location>
        <begin position="1"/>
        <end position="21"/>
    </location>
</feature>
<proteinExistence type="predicted"/>
<reference evidence="2 3" key="1">
    <citation type="submission" date="2015-01" db="EMBL/GenBank/DDBJ databases">
        <title>Rufibacter sp./DG31D/ whole genome sequencing.</title>
        <authorList>
            <person name="Kim M.K."/>
            <person name="Srinivasan S."/>
            <person name="Lee J.-J."/>
        </authorList>
    </citation>
    <scope>NUCLEOTIDE SEQUENCE [LARGE SCALE GENOMIC DNA]</scope>
    <source>
        <strain evidence="2 3">DG31D</strain>
    </source>
</reference>
<evidence type="ECO:0000313" key="3">
    <source>
        <dbReference type="Proteomes" id="UP000036458"/>
    </source>
</evidence>
<name>A0A0H4VM22_9BACT</name>
<keyword evidence="1" id="KW-0732">Signal</keyword>
<dbReference type="Gene3D" id="2.60.40.1930">
    <property type="match status" value="1"/>
</dbReference>
<dbReference type="KEGG" id="ruf:TH63_13310"/>
<accession>A0A0H4VM22</accession>
<feature type="chain" id="PRO_5005211885" evidence="1">
    <location>
        <begin position="22"/>
        <end position="793"/>
    </location>
</feature>
<dbReference type="OrthoDB" id="679547at2"/>
<dbReference type="RefSeq" id="WP_048921370.1">
    <property type="nucleotide sequence ID" value="NZ_CP010777.1"/>
</dbReference>
<dbReference type="PATRIC" id="fig|1379910.4.peg.2891"/>
<evidence type="ECO:0000313" key="2">
    <source>
        <dbReference type="EMBL" id="AKQ46378.1"/>
    </source>
</evidence>
<evidence type="ECO:0000256" key="1">
    <source>
        <dbReference type="SAM" id="SignalP"/>
    </source>
</evidence>
<dbReference type="STRING" id="1379910.TH63_13310"/>
<protein>
    <submittedName>
        <fullName evidence="2">Uncharacterized protein</fullName>
    </submittedName>
</protein>
<dbReference type="EMBL" id="CP010777">
    <property type="protein sequence ID" value="AKQ46378.1"/>
    <property type="molecule type" value="Genomic_DNA"/>
</dbReference>
<organism evidence="2 3">
    <name type="scientific">Rufibacter radiotolerans</name>
    <dbReference type="NCBI Taxonomy" id="1379910"/>
    <lineage>
        <taxon>Bacteria</taxon>
        <taxon>Pseudomonadati</taxon>
        <taxon>Bacteroidota</taxon>
        <taxon>Cytophagia</taxon>
        <taxon>Cytophagales</taxon>
        <taxon>Hymenobacteraceae</taxon>
        <taxon>Rufibacter</taxon>
    </lineage>
</organism>
<gene>
    <name evidence="2" type="ORF">TH63_13310</name>
</gene>
<dbReference type="AlphaFoldDB" id="A0A0H4VM22"/>
<keyword evidence="3" id="KW-1185">Reference proteome</keyword>
<sequence>MKKNFPQILFLLLLSPFLAAAGQAMPRPEKGMSQTATGEQVHVRFSQPFYASGDTIKFKAFVVKTGSLQASAGSSVLEVAFKTSSAATTQHLRFPIVQGMAIGNIVLADSLARGLYEVTASTSSQAGEKEGVFRQRIRVLGPANERARADQPLAVTSVTLDAFPEGGKLIAGVENKLALKTTDQNGTGTAATGKITAPDGTATKFQTDHHGQGFMLFTPREGVSYQLALENQKAQGLLKLPPVQAQGVALRVTSSSDSLLQIRLLPSPAWLKNAAGKKVQVTFAAGGKPFFTGETTLAKGEESVMRINQQTLPDGPLKLTVTNANGQVEAERYMFVRHPQQLRLKVKTDRMSYGRREPVRVTAQVTDASGVPVEASLSFVVRSRAQAQSTQGKSLEEEFIKGVVPAYLLSASAAGLAPQSALEWSLLVEGAPSLLPTVKTPEPLAATTSQSAEGLRLAGRLLDAKGNALPSAMVLLFSRASSEPMVQVTDPEGRFSFLSLDFNNPGHYVTEVLSGGSRVKNATIEWADGPAFSPTAALPLRVTEQEAQYLRQAAVRAQTQTLFNGKKPMAVAEATDTSEAVLLGELGKPNQSYDLSKYNPFKNLEDVLRETVPLASVVGTGPDKEVRIFSPEKAGARFPERPLYLVNGTPVSNNEWLLNMPGAAIKQIDLFYAERKLSNIGLIGRYGVLSITTNPPHPSPREMQDKNSFTWAGLAKPFAFKTPSYEYTVPRPAPDFRSLLHWAPTVQSNANGTATVVFYTSDDIGDFEVEVEAYHPKGLVGSQRQLFTIVPTF</sequence>